<organism evidence="2 3">
    <name type="scientific">Cellulomonas uda</name>
    <dbReference type="NCBI Taxonomy" id="1714"/>
    <lineage>
        <taxon>Bacteria</taxon>
        <taxon>Bacillati</taxon>
        <taxon>Actinomycetota</taxon>
        <taxon>Actinomycetes</taxon>
        <taxon>Micrococcales</taxon>
        <taxon>Cellulomonadaceae</taxon>
        <taxon>Cellulomonas</taxon>
    </lineage>
</organism>
<dbReference type="Proteomes" id="UP000315842">
    <property type="component" value="Unassembled WGS sequence"/>
</dbReference>
<evidence type="ECO:0000313" key="3">
    <source>
        <dbReference type="Proteomes" id="UP000315842"/>
    </source>
</evidence>
<dbReference type="AlphaFoldDB" id="A0A4Y3KF11"/>
<sequence>MGYAHDYATAIMHRGRIPMPPEDFVPNWGDAPRRHKLYPGAVTFPLPDVAITADDDAPTVADGFAAAGGDEPFDLPSLSAMLQFSYALQGRRLAPTANTDLVSLPAYQYANWYRGTASGGGLYPCSTYWVAGPGAEVSPGVYYYSPAQHGMQRLVAGDVVERLRRIVGPAADDASQFLVVGVKYWQNAFKYNSFSYHAVSMDVGTTLQTWRTWAGAHGRLINPVLWFDQGDLSDLLGLEPDAEGLFAVVPIAWAGAQAPATGREPGRGRVVRSDRERSKVVIEFPTLTTIHRTTAAAAADRPAVGSLAGVGAVPRADGAVIELPEPAGLTMPLVTALRRRRSSFGRFEGRPISAAELAAALAASVAARVPSEIDGPDDGTLVKLYVFVNHVTDVPAGVYEYAPEANALRLVSPDEPGEFLQQSYFLANYNLEQTAVVIVPTVRTHAVLDAVGARGYNVVNAAIGAVSQNFYTAAAALGLGAGVALGFDNISYAERLGTTVTDEAPLLIMLLGHERAGGGDYRYELG</sequence>
<accession>A0A4Y3KF11</accession>
<reference evidence="2 3" key="1">
    <citation type="submission" date="2019-06" db="EMBL/GenBank/DDBJ databases">
        <title>Whole genome shotgun sequence of Cellulomonas uda NBRC 3747.</title>
        <authorList>
            <person name="Hosoyama A."/>
            <person name="Uohara A."/>
            <person name="Ohji S."/>
            <person name="Ichikawa N."/>
        </authorList>
    </citation>
    <scope>NUCLEOTIDE SEQUENCE [LARGE SCALE GENOMIC DNA]</scope>
    <source>
        <strain evidence="2 3">NBRC 3747</strain>
    </source>
</reference>
<evidence type="ECO:0000313" key="2">
    <source>
        <dbReference type="EMBL" id="GEA82543.1"/>
    </source>
</evidence>
<comment type="caution">
    <text evidence="2">The sequence shown here is derived from an EMBL/GenBank/DDBJ whole genome shotgun (WGS) entry which is preliminary data.</text>
</comment>
<protein>
    <recommendedName>
        <fullName evidence="1">Nitroreductase domain-containing protein</fullName>
    </recommendedName>
</protein>
<keyword evidence="3" id="KW-1185">Reference proteome</keyword>
<dbReference type="EMBL" id="BJLP01000067">
    <property type="protein sequence ID" value="GEA82543.1"/>
    <property type="molecule type" value="Genomic_DNA"/>
</dbReference>
<dbReference type="Gene3D" id="3.40.109.10">
    <property type="entry name" value="NADH Oxidase"/>
    <property type="match status" value="2"/>
</dbReference>
<proteinExistence type="predicted"/>
<dbReference type="PANTHER" id="PTHR43745">
    <property type="entry name" value="NITROREDUCTASE MJ1384-RELATED"/>
    <property type="match status" value="1"/>
</dbReference>
<name>A0A4Y3KF11_CELUD</name>
<gene>
    <name evidence="2" type="ORF">CUD01_29870</name>
</gene>
<dbReference type="PANTHER" id="PTHR43745:SF2">
    <property type="entry name" value="NITROREDUCTASE MJ1384-RELATED"/>
    <property type="match status" value="1"/>
</dbReference>
<dbReference type="InterPro" id="IPR029479">
    <property type="entry name" value="Nitroreductase"/>
</dbReference>
<feature type="domain" description="Nitroreductase" evidence="1">
    <location>
        <begin position="338"/>
        <end position="513"/>
    </location>
</feature>
<dbReference type="GO" id="GO:0016491">
    <property type="term" value="F:oxidoreductase activity"/>
    <property type="evidence" value="ECO:0007669"/>
    <property type="project" value="InterPro"/>
</dbReference>
<evidence type="ECO:0000259" key="1">
    <source>
        <dbReference type="Pfam" id="PF00881"/>
    </source>
</evidence>
<dbReference type="SUPFAM" id="SSF55469">
    <property type="entry name" value="FMN-dependent nitroreductase-like"/>
    <property type="match status" value="2"/>
</dbReference>
<dbReference type="Pfam" id="PF00881">
    <property type="entry name" value="Nitroreductase"/>
    <property type="match status" value="1"/>
</dbReference>
<dbReference type="InterPro" id="IPR052544">
    <property type="entry name" value="Bacteriocin_Proc_Enz"/>
</dbReference>
<dbReference type="InterPro" id="IPR000415">
    <property type="entry name" value="Nitroreductase-like"/>
</dbReference>